<organism evidence="2 3">
    <name type="scientific">Dickeya lacustris</name>
    <dbReference type="NCBI Taxonomy" id="2259638"/>
    <lineage>
        <taxon>Bacteria</taxon>
        <taxon>Pseudomonadati</taxon>
        <taxon>Pseudomonadota</taxon>
        <taxon>Gammaproteobacteria</taxon>
        <taxon>Enterobacterales</taxon>
        <taxon>Pectobacteriaceae</taxon>
        <taxon>Dickeya</taxon>
    </lineage>
</organism>
<dbReference type="Proteomes" id="UP001219630">
    <property type="component" value="Chromosome"/>
</dbReference>
<keyword evidence="1" id="KW-0812">Transmembrane</keyword>
<feature type="transmembrane region" description="Helical" evidence="1">
    <location>
        <begin position="20"/>
        <end position="44"/>
    </location>
</feature>
<dbReference type="EMBL" id="CP114280">
    <property type="protein sequence ID" value="WFN54635.1"/>
    <property type="molecule type" value="Genomic_DNA"/>
</dbReference>
<accession>A0ABY8G3W0</accession>
<keyword evidence="3" id="KW-1185">Reference proteome</keyword>
<evidence type="ECO:0000256" key="1">
    <source>
        <dbReference type="SAM" id="Phobius"/>
    </source>
</evidence>
<evidence type="ECO:0000313" key="3">
    <source>
        <dbReference type="Proteomes" id="UP001219630"/>
    </source>
</evidence>
<dbReference type="RefSeq" id="WP_125260899.1">
    <property type="nucleotide sequence ID" value="NZ_CP114280.1"/>
</dbReference>
<sequence>MKQEYFAALLRTLTLRLLAVPLWQLLLLPALAILSLVLMAYGLWSRNTHQSLNTLEQQYQQHQQAIEQMRGNIARIPVHVLRRGPPALAVMDNTHIEVASLLEKPIRQSGVVLADWQPISGSQSIAAPPTAASPTTVPTTVAPTTAAPPTVWQLTLHTSYGALLNFLVCLNTLEVVLGIERVSLRQREGRLVAELQLSLPLASEPVP</sequence>
<keyword evidence="1" id="KW-0472">Membrane</keyword>
<proteinExistence type="predicted"/>
<gene>
    <name evidence="2" type="ORF">O1Q98_13280</name>
</gene>
<reference evidence="2 3" key="1">
    <citation type="submission" date="2022-12" db="EMBL/GenBank/DDBJ databases">
        <title>Complete genome sequencing of Dickeya lacustris type strain LMG30899.</title>
        <authorList>
            <person name="Dobhal S."/>
            <person name="Arizala D."/>
            <person name="Arif M."/>
        </authorList>
    </citation>
    <scope>NUCLEOTIDE SEQUENCE [LARGE SCALE GENOMIC DNA]</scope>
    <source>
        <strain evidence="2 3">LMG30899</strain>
    </source>
</reference>
<keyword evidence="1" id="KW-1133">Transmembrane helix</keyword>
<name>A0ABY8G3W0_9GAMM</name>
<evidence type="ECO:0000313" key="2">
    <source>
        <dbReference type="EMBL" id="WFN54635.1"/>
    </source>
</evidence>
<protein>
    <submittedName>
        <fullName evidence="2">Uncharacterized protein</fullName>
    </submittedName>
</protein>